<sequence>MQAAAKSAARTLALERPTTGPTAPMRAGEHATHSFLGGHGRPLASTCCLVNAPSTPPLPTRAFAVASNVSTSIQSSLSCSPTTRVYSIPRFDTFPIAYSAITNSPTVPDDRTTSFARTPCTSSTHHPS</sequence>
<keyword evidence="3" id="KW-1185">Reference proteome</keyword>
<protein>
    <submittedName>
        <fullName evidence="2">Uncharacterized protein</fullName>
    </submittedName>
</protein>
<gene>
    <name evidence="2" type="ORF">BCR44DRAFT_33564</name>
</gene>
<dbReference type="AlphaFoldDB" id="A0A1Y2HJG6"/>
<comment type="caution">
    <text evidence="2">The sequence shown here is derived from an EMBL/GenBank/DDBJ whole genome shotgun (WGS) entry which is preliminary data.</text>
</comment>
<feature type="region of interest" description="Disordered" evidence="1">
    <location>
        <begin position="109"/>
        <end position="128"/>
    </location>
</feature>
<feature type="compositionally biased region" description="Low complexity" evidence="1">
    <location>
        <begin position="1"/>
        <end position="12"/>
    </location>
</feature>
<feature type="compositionally biased region" description="Polar residues" evidence="1">
    <location>
        <begin position="113"/>
        <end position="128"/>
    </location>
</feature>
<dbReference type="EMBL" id="MCFL01000026">
    <property type="protein sequence ID" value="ORZ34737.1"/>
    <property type="molecule type" value="Genomic_DNA"/>
</dbReference>
<evidence type="ECO:0000256" key="1">
    <source>
        <dbReference type="SAM" id="MobiDB-lite"/>
    </source>
</evidence>
<organism evidence="2 3">
    <name type="scientific">Catenaria anguillulae PL171</name>
    <dbReference type="NCBI Taxonomy" id="765915"/>
    <lineage>
        <taxon>Eukaryota</taxon>
        <taxon>Fungi</taxon>
        <taxon>Fungi incertae sedis</taxon>
        <taxon>Blastocladiomycota</taxon>
        <taxon>Blastocladiomycetes</taxon>
        <taxon>Blastocladiales</taxon>
        <taxon>Catenariaceae</taxon>
        <taxon>Catenaria</taxon>
    </lineage>
</organism>
<accession>A0A1Y2HJG6</accession>
<reference evidence="2 3" key="1">
    <citation type="submission" date="2016-07" db="EMBL/GenBank/DDBJ databases">
        <title>Pervasive Adenine N6-methylation of Active Genes in Fungi.</title>
        <authorList>
            <consortium name="DOE Joint Genome Institute"/>
            <person name="Mondo S.J."/>
            <person name="Dannebaum R.O."/>
            <person name="Kuo R.C."/>
            <person name="Labutti K."/>
            <person name="Haridas S."/>
            <person name="Kuo A."/>
            <person name="Salamov A."/>
            <person name="Ahrendt S.R."/>
            <person name="Lipzen A."/>
            <person name="Sullivan W."/>
            <person name="Andreopoulos W.B."/>
            <person name="Clum A."/>
            <person name="Lindquist E."/>
            <person name="Daum C."/>
            <person name="Ramamoorthy G.K."/>
            <person name="Gryganskyi A."/>
            <person name="Culley D."/>
            <person name="Magnuson J.K."/>
            <person name="James T.Y."/>
            <person name="O'Malley M.A."/>
            <person name="Stajich J.E."/>
            <person name="Spatafora J.W."/>
            <person name="Visel A."/>
            <person name="Grigoriev I.V."/>
        </authorList>
    </citation>
    <scope>NUCLEOTIDE SEQUENCE [LARGE SCALE GENOMIC DNA]</scope>
    <source>
        <strain evidence="2 3">PL171</strain>
    </source>
</reference>
<evidence type="ECO:0000313" key="3">
    <source>
        <dbReference type="Proteomes" id="UP000193411"/>
    </source>
</evidence>
<proteinExistence type="predicted"/>
<dbReference type="Proteomes" id="UP000193411">
    <property type="component" value="Unassembled WGS sequence"/>
</dbReference>
<feature type="region of interest" description="Disordered" evidence="1">
    <location>
        <begin position="1"/>
        <end position="37"/>
    </location>
</feature>
<name>A0A1Y2HJG6_9FUNG</name>
<evidence type="ECO:0000313" key="2">
    <source>
        <dbReference type="EMBL" id="ORZ34737.1"/>
    </source>
</evidence>